<dbReference type="AlphaFoldDB" id="A0A267MLN7"/>
<gene>
    <name evidence="1" type="ORF">CCE28_02995</name>
</gene>
<accession>A0A267MLN7</accession>
<dbReference type="EMBL" id="NIBG01000002">
    <property type="protein sequence ID" value="PAB60524.1"/>
    <property type="molecule type" value="Genomic_DNA"/>
</dbReference>
<dbReference type="Proteomes" id="UP000216024">
    <property type="component" value="Unassembled WGS sequence"/>
</dbReference>
<organism evidence="1 2">
    <name type="scientific">Anaeromicrobium sediminis</name>
    <dbReference type="NCBI Taxonomy" id="1478221"/>
    <lineage>
        <taxon>Bacteria</taxon>
        <taxon>Bacillati</taxon>
        <taxon>Bacillota</taxon>
        <taxon>Clostridia</taxon>
        <taxon>Peptostreptococcales</taxon>
        <taxon>Thermotaleaceae</taxon>
        <taxon>Anaeromicrobium</taxon>
    </lineage>
</organism>
<dbReference type="Pfam" id="PF11148">
    <property type="entry name" value="DUF2922"/>
    <property type="match status" value="1"/>
</dbReference>
<evidence type="ECO:0000313" key="1">
    <source>
        <dbReference type="EMBL" id="PAB60524.1"/>
    </source>
</evidence>
<name>A0A267MLN7_9FIRM</name>
<reference evidence="1 2" key="1">
    <citation type="submission" date="2017-06" db="EMBL/GenBank/DDBJ databases">
        <title>Draft genome sequence of anaerobic fermentative bacterium Anaeromicrobium sediminis DY2726D isolated from West Pacific Ocean sediments.</title>
        <authorList>
            <person name="Zeng X."/>
        </authorList>
    </citation>
    <scope>NUCLEOTIDE SEQUENCE [LARGE SCALE GENOMIC DNA]</scope>
    <source>
        <strain evidence="1 2">DY2726D</strain>
    </source>
</reference>
<dbReference type="InterPro" id="IPR021321">
    <property type="entry name" value="DUF2922"/>
</dbReference>
<proteinExistence type="predicted"/>
<keyword evidence="2" id="KW-1185">Reference proteome</keyword>
<protein>
    <submittedName>
        <fullName evidence="1">Uncharacterized protein</fullName>
    </submittedName>
</protein>
<comment type="caution">
    <text evidence="1">The sequence shown here is derived from an EMBL/GenBank/DDBJ whole genome shotgun (WGS) entry which is preliminary data.</text>
</comment>
<sequence>MTTFSIDYVKNYVTKKEREKVMKFIIYKNVFKTENGELKEIDSADVVSI</sequence>
<evidence type="ECO:0000313" key="2">
    <source>
        <dbReference type="Proteomes" id="UP000216024"/>
    </source>
</evidence>
<dbReference type="OrthoDB" id="9795264at2"/>